<evidence type="ECO:0000259" key="8">
    <source>
        <dbReference type="PROSITE" id="PS50048"/>
    </source>
</evidence>
<dbReference type="EMBL" id="KN846959">
    <property type="protein sequence ID" value="KIW67229.1"/>
    <property type="molecule type" value="Genomic_DNA"/>
</dbReference>
<feature type="compositionally biased region" description="Low complexity" evidence="7">
    <location>
        <begin position="592"/>
        <end position="607"/>
    </location>
</feature>
<dbReference type="CDD" id="cd00067">
    <property type="entry name" value="GAL4"/>
    <property type="match status" value="1"/>
</dbReference>
<dbReference type="GO" id="GO:0006351">
    <property type="term" value="P:DNA-templated transcription"/>
    <property type="evidence" value="ECO:0007669"/>
    <property type="project" value="InterPro"/>
</dbReference>
<dbReference type="STRING" id="5601.A0A0D2G5D6"/>
<dbReference type="CDD" id="cd12148">
    <property type="entry name" value="fungal_TF_MHR"/>
    <property type="match status" value="1"/>
</dbReference>
<gene>
    <name evidence="9" type="ORF">PV04_06495</name>
</gene>
<dbReference type="GO" id="GO:0003677">
    <property type="term" value="F:DNA binding"/>
    <property type="evidence" value="ECO:0007669"/>
    <property type="project" value="UniProtKB-KW"/>
</dbReference>
<dbReference type="HOGENOM" id="CLU_013838_0_0_1"/>
<dbReference type="Proteomes" id="UP000054266">
    <property type="component" value="Unassembled WGS sequence"/>
</dbReference>
<evidence type="ECO:0000313" key="10">
    <source>
        <dbReference type="Proteomes" id="UP000054266"/>
    </source>
</evidence>
<feature type="domain" description="Zn(2)-C6 fungal-type" evidence="8">
    <location>
        <begin position="25"/>
        <end position="56"/>
    </location>
</feature>
<feature type="region of interest" description="Disordered" evidence="7">
    <location>
        <begin position="591"/>
        <end position="615"/>
    </location>
</feature>
<dbReference type="AlphaFoldDB" id="A0A0D2G5D6"/>
<dbReference type="GO" id="GO:0000981">
    <property type="term" value="F:DNA-binding transcription factor activity, RNA polymerase II-specific"/>
    <property type="evidence" value="ECO:0007669"/>
    <property type="project" value="InterPro"/>
</dbReference>
<dbReference type="SUPFAM" id="SSF57701">
    <property type="entry name" value="Zn2/Cys6 DNA-binding domain"/>
    <property type="match status" value="1"/>
</dbReference>
<dbReference type="PANTHER" id="PTHR31001:SF87">
    <property type="entry name" value="COL-21"/>
    <property type="match status" value="1"/>
</dbReference>
<dbReference type="SMART" id="SM00066">
    <property type="entry name" value="GAL4"/>
    <property type="match status" value="1"/>
</dbReference>
<sequence>MESRPYSAEAPGEQMRKKRMRITFSCTNCRHSKQKCNRESPCMTCVLRGKQDSCTYADAISGLKRTHRAAEGTSTGAFFKQPDSEAHVYSPTKGESWSPDLASYGYSNVNVHNSLGILQKLENLEVGGARKPPRKQRNISLCAPALEIYQTVLKQLPCPSCVRHLVAIFFNEVNWQYTILDRNYFVPRLEQYYQQPPLHPPSPPTDTTFSSEKLIFSALLFQVLAYALQFLPARYSESLHASCLKGISEDGDGVSEDATMRLLSLLPKDVINLDYITAQILRTAWLKNRGLIAEAWLVVAQAAINAQELGLHRDDGKLYASDAESAIEELWEVVLRRRLMLNLYLWDSQMGMVLGKPLNFKPNDYTIVPPTDCEIPRNRTSTAPFQRTEYDKPNTFTVRLLEYHIHKYLPQVRELEAQGPYPRDYSKVERLHQKALDYIASIPATYRFENPDRSYDGECPHLAPQREFLCATVWLFILMLHRPYIFSIAKSRTEILKAGIEMLNAQQRFFLILEEHHYRMFTLAYLSVEPCVSMLAVLIAFPSENADLVAEAFRCIKESLTRLNTIRSTNRVAGQGADVIHNLLLRAEKNRPSPSLASKSSSSPSDGRSSELLMTPSSHGVGPFYPVAEQPPLFANNATLAEMPDWNMQFQQTSSAPPPVGSEYAFDDTTFRPVADLTYNDLALAMSEEGFSAESGSERMSNEMPQRFRGDFGEGSFWSFVNRGSGI</sequence>
<evidence type="ECO:0000256" key="5">
    <source>
        <dbReference type="ARBA" id="ARBA00023163"/>
    </source>
</evidence>
<dbReference type="GO" id="GO:0008270">
    <property type="term" value="F:zinc ion binding"/>
    <property type="evidence" value="ECO:0007669"/>
    <property type="project" value="InterPro"/>
</dbReference>
<dbReference type="InterPro" id="IPR050613">
    <property type="entry name" value="Sec_Metabolite_Reg"/>
</dbReference>
<dbReference type="InterPro" id="IPR001138">
    <property type="entry name" value="Zn2Cys6_DnaBD"/>
</dbReference>
<keyword evidence="3" id="KW-0805">Transcription regulation</keyword>
<dbReference type="GO" id="GO:0005634">
    <property type="term" value="C:nucleus"/>
    <property type="evidence" value="ECO:0007669"/>
    <property type="project" value="UniProtKB-SubCell"/>
</dbReference>
<evidence type="ECO:0000256" key="3">
    <source>
        <dbReference type="ARBA" id="ARBA00023015"/>
    </source>
</evidence>
<evidence type="ECO:0000256" key="7">
    <source>
        <dbReference type="SAM" id="MobiDB-lite"/>
    </source>
</evidence>
<name>A0A0D2G5D6_9EURO</name>
<dbReference type="PANTHER" id="PTHR31001">
    <property type="entry name" value="UNCHARACTERIZED TRANSCRIPTIONAL REGULATORY PROTEIN"/>
    <property type="match status" value="1"/>
</dbReference>
<evidence type="ECO:0000256" key="1">
    <source>
        <dbReference type="ARBA" id="ARBA00004123"/>
    </source>
</evidence>
<dbReference type="Pfam" id="PF04082">
    <property type="entry name" value="Fungal_trans"/>
    <property type="match status" value="1"/>
</dbReference>
<keyword evidence="6" id="KW-0539">Nucleus</keyword>
<dbReference type="Pfam" id="PF00172">
    <property type="entry name" value="Zn_clus"/>
    <property type="match status" value="1"/>
</dbReference>
<protein>
    <recommendedName>
        <fullName evidence="8">Zn(2)-C6 fungal-type domain-containing protein</fullName>
    </recommendedName>
</protein>
<accession>A0A0D2G5D6</accession>
<keyword evidence="5" id="KW-0804">Transcription</keyword>
<reference evidence="9 10" key="1">
    <citation type="submission" date="2015-01" db="EMBL/GenBank/DDBJ databases">
        <title>The Genome Sequence of Capronia semiimmersa CBS27337.</title>
        <authorList>
            <consortium name="The Broad Institute Genomics Platform"/>
            <person name="Cuomo C."/>
            <person name="de Hoog S."/>
            <person name="Gorbushina A."/>
            <person name="Stielow B."/>
            <person name="Teixiera M."/>
            <person name="Abouelleil A."/>
            <person name="Chapman S.B."/>
            <person name="Priest M."/>
            <person name="Young S.K."/>
            <person name="Wortman J."/>
            <person name="Nusbaum C."/>
            <person name="Birren B."/>
        </authorList>
    </citation>
    <scope>NUCLEOTIDE SEQUENCE [LARGE SCALE GENOMIC DNA]</scope>
    <source>
        <strain evidence="9 10">CBS 27337</strain>
    </source>
</reference>
<evidence type="ECO:0000256" key="4">
    <source>
        <dbReference type="ARBA" id="ARBA00023125"/>
    </source>
</evidence>
<evidence type="ECO:0000256" key="2">
    <source>
        <dbReference type="ARBA" id="ARBA00022723"/>
    </source>
</evidence>
<keyword evidence="4" id="KW-0238">DNA-binding</keyword>
<dbReference type="Gene3D" id="4.10.240.10">
    <property type="entry name" value="Zn(2)-C6 fungal-type DNA-binding domain"/>
    <property type="match status" value="1"/>
</dbReference>
<dbReference type="PROSITE" id="PS50048">
    <property type="entry name" value="ZN2_CY6_FUNGAL_2"/>
    <property type="match status" value="1"/>
</dbReference>
<dbReference type="InterPro" id="IPR036864">
    <property type="entry name" value="Zn2-C6_fun-type_DNA-bd_sf"/>
</dbReference>
<keyword evidence="10" id="KW-1185">Reference proteome</keyword>
<organism evidence="9 10">
    <name type="scientific">Phialophora macrospora</name>
    <dbReference type="NCBI Taxonomy" id="1851006"/>
    <lineage>
        <taxon>Eukaryota</taxon>
        <taxon>Fungi</taxon>
        <taxon>Dikarya</taxon>
        <taxon>Ascomycota</taxon>
        <taxon>Pezizomycotina</taxon>
        <taxon>Eurotiomycetes</taxon>
        <taxon>Chaetothyriomycetidae</taxon>
        <taxon>Chaetothyriales</taxon>
        <taxon>Herpotrichiellaceae</taxon>
        <taxon>Phialophora</taxon>
    </lineage>
</organism>
<evidence type="ECO:0000313" key="9">
    <source>
        <dbReference type="EMBL" id="KIW67229.1"/>
    </source>
</evidence>
<dbReference type="PROSITE" id="PS00463">
    <property type="entry name" value="ZN2_CY6_FUNGAL_1"/>
    <property type="match status" value="1"/>
</dbReference>
<comment type="subcellular location">
    <subcellularLocation>
        <location evidence="1">Nucleus</location>
    </subcellularLocation>
</comment>
<evidence type="ECO:0000256" key="6">
    <source>
        <dbReference type="ARBA" id="ARBA00023242"/>
    </source>
</evidence>
<dbReference type="InterPro" id="IPR007219">
    <property type="entry name" value="XnlR_reg_dom"/>
</dbReference>
<proteinExistence type="predicted"/>
<keyword evidence="2" id="KW-0479">Metal-binding</keyword>